<evidence type="ECO:0000256" key="2">
    <source>
        <dbReference type="ARBA" id="ARBA00009347"/>
    </source>
</evidence>
<evidence type="ECO:0000313" key="8">
    <source>
        <dbReference type="EMBL" id="NML95500.1"/>
    </source>
</evidence>
<dbReference type="PANTHER" id="PTHR43884">
    <property type="entry name" value="ACYL-COA DEHYDROGENASE"/>
    <property type="match status" value="1"/>
</dbReference>
<keyword evidence="4" id="KW-0274">FAD</keyword>
<dbReference type="RefSeq" id="WP_169494703.1">
    <property type="nucleotide sequence ID" value="NZ_JABBGM010000010.1"/>
</dbReference>
<dbReference type="GO" id="GO:0003995">
    <property type="term" value="F:acyl-CoA dehydrogenase activity"/>
    <property type="evidence" value="ECO:0007669"/>
    <property type="project" value="TreeGrafter"/>
</dbReference>
<dbReference type="InterPro" id="IPR036250">
    <property type="entry name" value="AcylCo_DH-like_C"/>
</dbReference>
<feature type="domain" description="Acyl-CoA dehydrogenase/oxidase C-terminal" evidence="6">
    <location>
        <begin position="213"/>
        <end position="362"/>
    </location>
</feature>
<feature type="domain" description="Acyl-CoA dehydrogenase/oxidase N-terminal" evidence="7">
    <location>
        <begin position="6"/>
        <end position="83"/>
    </location>
</feature>
<comment type="similarity">
    <text evidence="2">Belongs to the acyl-CoA dehydrogenase family.</text>
</comment>
<protein>
    <submittedName>
        <fullName evidence="8">Pimeloyl-CoA dehydrogenase small subunit</fullName>
    </submittedName>
</protein>
<dbReference type="Gene3D" id="1.10.540.10">
    <property type="entry name" value="Acyl-CoA dehydrogenase/oxidase, N-terminal domain"/>
    <property type="match status" value="1"/>
</dbReference>
<organism evidence="8 9">
    <name type="scientific">Novosphingobium olei</name>
    <dbReference type="NCBI Taxonomy" id="2728851"/>
    <lineage>
        <taxon>Bacteria</taxon>
        <taxon>Pseudomonadati</taxon>
        <taxon>Pseudomonadota</taxon>
        <taxon>Alphaproteobacteria</taxon>
        <taxon>Sphingomonadales</taxon>
        <taxon>Sphingomonadaceae</taxon>
        <taxon>Novosphingobium</taxon>
    </lineage>
</organism>
<gene>
    <name evidence="8" type="ORF">HHL27_17630</name>
</gene>
<dbReference type="SUPFAM" id="SSF56645">
    <property type="entry name" value="Acyl-CoA dehydrogenase NM domain-like"/>
    <property type="match status" value="1"/>
</dbReference>
<sequence>MDFQLSEEQVLLREALAGTLARLYAFDDRKAALEAEGWRRDVWTMLAGELGLFAAAEREEHGGLGGGAVDVMVIAEEMGRANALEPWLECVVLAGGLLRDVVDVDEVRAGMIDGSLIVAPALFERAARSNPHRIACRFHDGALNGEKTAVVAAPFASHLIVSARDGASEAGLYLVEATANGLERRDYRLVDGRPAADVTFTDTPAKALQIGAGARTAIDRALDAALAAQCAEAIGVMTVLLDRTVAYTKQREQFGRPIATFQVLQHRMADTAVAIERSRSMAVMAALAIDGATGGNGQDRTRSVAAAKAYVADALRLVAEGAVQLHGGIGTTDEIDVSHYFKRAFVLQQQFGTAQYHLARMADLDA</sequence>
<dbReference type="InterPro" id="IPR046373">
    <property type="entry name" value="Acyl-CoA_Oxase/DH_mid-dom_sf"/>
</dbReference>
<evidence type="ECO:0000259" key="6">
    <source>
        <dbReference type="Pfam" id="PF00441"/>
    </source>
</evidence>
<name>A0A7Y0BSI7_9SPHN</name>
<accession>A0A7Y0BSI7</accession>
<keyword evidence="5" id="KW-0560">Oxidoreductase</keyword>
<dbReference type="InterPro" id="IPR009075">
    <property type="entry name" value="AcylCo_DH/oxidase_C"/>
</dbReference>
<proteinExistence type="inferred from homology"/>
<dbReference type="InterPro" id="IPR037069">
    <property type="entry name" value="AcylCoA_DH/ox_N_sf"/>
</dbReference>
<evidence type="ECO:0000256" key="5">
    <source>
        <dbReference type="ARBA" id="ARBA00023002"/>
    </source>
</evidence>
<dbReference type="GO" id="GO:0050660">
    <property type="term" value="F:flavin adenine dinucleotide binding"/>
    <property type="evidence" value="ECO:0007669"/>
    <property type="project" value="InterPro"/>
</dbReference>
<dbReference type="EMBL" id="JABBGM010000010">
    <property type="protein sequence ID" value="NML95500.1"/>
    <property type="molecule type" value="Genomic_DNA"/>
</dbReference>
<keyword evidence="9" id="KW-1185">Reference proteome</keyword>
<dbReference type="AlphaFoldDB" id="A0A7Y0BSI7"/>
<dbReference type="Gene3D" id="2.40.110.10">
    <property type="entry name" value="Butyryl-CoA Dehydrogenase, subunit A, domain 2"/>
    <property type="match status" value="1"/>
</dbReference>
<evidence type="ECO:0000256" key="1">
    <source>
        <dbReference type="ARBA" id="ARBA00001974"/>
    </source>
</evidence>
<evidence type="ECO:0000256" key="4">
    <source>
        <dbReference type="ARBA" id="ARBA00022827"/>
    </source>
</evidence>
<evidence type="ECO:0000256" key="3">
    <source>
        <dbReference type="ARBA" id="ARBA00022630"/>
    </source>
</evidence>
<evidence type="ECO:0000313" key="9">
    <source>
        <dbReference type="Proteomes" id="UP000583556"/>
    </source>
</evidence>
<evidence type="ECO:0000259" key="7">
    <source>
        <dbReference type="Pfam" id="PF02771"/>
    </source>
</evidence>
<comment type="caution">
    <text evidence="8">The sequence shown here is derived from an EMBL/GenBank/DDBJ whole genome shotgun (WGS) entry which is preliminary data.</text>
</comment>
<dbReference type="PANTHER" id="PTHR43884:SF20">
    <property type="entry name" value="ACYL-COA DEHYDROGENASE FADE28"/>
    <property type="match status" value="1"/>
</dbReference>
<dbReference type="CDD" id="cd00567">
    <property type="entry name" value="ACAD"/>
    <property type="match status" value="1"/>
</dbReference>
<dbReference type="Gene3D" id="1.20.140.10">
    <property type="entry name" value="Butyryl-CoA Dehydrogenase, subunit A, domain 3"/>
    <property type="match status" value="1"/>
</dbReference>
<reference evidence="8 9" key="1">
    <citation type="submission" date="2020-04" db="EMBL/GenBank/DDBJ databases">
        <title>Novosphingobium sp. TW-4 isolated from soil.</title>
        <authorList>
            <person name="Dahal R.H."/>
            <person name="Chaudhary D.K."/>
        </authorList>
    </citation>
    <scope>NUCLEOTIDE SEQUENCE [LARGE SCALE GENOMIC DNA]</scope>
    <source>
        <strain evidence="8 9">TW-4</strain>
    </source>
</reference>
<dbReference type="Proteomes" id="UP000583556">
    <property type="component" value="Unassembled WGS sequence"/>
</dbReference>
<dbReference type="Pfam" id="PF02771">
    <property type="entry name" value="Acyl-CoA_dh_N"/>
    <property type="match status" value="1"/>
</dbReference>
<comment type="cofactor">
    <cofactor evidence="1">
        <name>FAD</name>
        <dbReference type="ChEBI" id="CHEBI:57692"/>
    </cofactor>
</comment>
<dbReference type="Pfam" id="PF00441">
    <property type="entry name" value="Acyl-CoA_dh_1"/>
    <property type="match status" value="1"/>
</dbReference>
<dbReference type="InterPro" id="IPR009100">
    <property type="entry name" value="AcylCoA_DH/oxidase_NM_dom_sf"/>
</dbReference>
<keyword evidence="3" id="KW-0285">Flavoprotein</keyword>
<dbReference type="InterPro" id="IPR013786">
    <property type="entry name" value="AcylCoA_DH/ox_N"/>
</dbReference>
<dbReference type="SUPFAM" id="SSF47203">
    <property type="entry name" value="Acyl-CoA dehydrogenase C-terminal domain-like"/>
    <property type="match status" value="1"/>
</dbReference>